<dbReference type="Proteomes" id="UP000320762">
    <property type="component" value="Unassembled WGS sequence"/>
</dbReference>
<reference evidence="3 4" key="1">
    <citation type="journal article" date="2019" name="New Phytol.">
        <title>Comparative genomics reveals unique wood-decay strategies and fruiting body development in the Schizophyllaceae.</title>
        <authorList>
            <person name="Almasi E."/>
            <person name="Sahu N."/>
            <person name="Krizsan K."/>
            <person name="Balint B."/>
            <person name="Kovacs G.M."/>
            <person name="Kiss B."/>
            <person name="Cseklye J."/>
            <person name="Drula E."/>
            <person name="Henrissat B."/>
            <person name="Nagy I."/>
            <person name="Chovatia M."/>
            <person name="Adam C."/>
            <person name="LaButti K."/>
            <person name="Lipzen A."/>
            <person name="Riley R."/>
            <person name="Grigoriev I.V."/>
            <person name="Nagy L.G."/>
        </authorList>
    </citation>
    <scope>NUCLEOTIDE SEQUENCE [LARGE SCALE GENOMIC DNA]</scope>
    <source>
        <strain evidence="3 4">NL-1724</strain>
    </source>
</reference>
<gene>
    <name evidence="3" type="ORF">BD626DRAFT_405424</name>
</gene>
<feature type="compositionally biased region" description="Polar residues" evidence="1">
    <location>
        <begin position="1"/>
        <end position="20"/>
    </location>
</feature>
<dbReference type="Gene3D" id="1.10.472.80">
    <property type="entry name" value="Ypt/Rab-GAP domain of gyp1p, domain 3"/>
    <property type="match status" value="1"/>
</dbReference>
<dbReference type="PROSITE" id="PS50086">
    <property type="entry name" value="TBC_RABGAP"/>
    <property type="match status" value="1"/>
</dbReference>
<dbReference type="SMART" id="SM00164">
    <property type="entry name" value="TBC"/>
    <property type="match status" value="1"/>
</dbReference>
<dbReference type="GO" id="GO:0031267">
    <property type="term" value="F:small GTPase binding"/>
    <property type="evidence" value="ECO:0007669"/>
    <property type="project" value="TreeGrafter"/>
</dbReference>
<evidence type="ECO:0000256" key="1">
    <source>
        <dbReference type="SAM" id="MobiDB-lite"/>
    </source>
</evidence>
<feature type="compositionally biased region" description="Pro residues" evidence="1">
    <location>
        <begin position="149"/>
        <end position="166"/>
    </location>
</feature>
<keyword evidence="4" id="KW-1185">Reference proteome</keyword>
<accession>A0A550CA34</accession>
<dbReference type="OrthoDB" id="294251at2759"/>
<evidence type="ECO:0000313" key="3">
    <source>
        <dbReference type="EMBL" id="TRM61654.1"/>
    </source>
</evidence>
<feature type="region of interest" description="Disordered" evidence="1">
    <location>
        <begin position="137"/>
        <end position="170"/>
    </location>
</feature>
<dbReference type="InterPro" id="IPR000195">
    <property type="entry name" value="Rab-GAP-TBC_dom"/>
</dbReference>
<comment type="caution">
    <text evidence="3">The sequence shown here is derived from an EMBL/GenBank/DDBJ whole genome shotgun (WGS) entry which is preliminary data.</text>
</comment>
<dbReference type="AlphaFoldDB" id="A0A550CA34"/>
<dbReference type="InterPro" id="IPR035969">
    <property type="entry name" value="Rab-GAP_TBC_sf"/>
</dbReference>
<dbReference type="STRING" id="97359.A0A550CA34"/>
<feature type="region of interest" description="Disordered" evidence="1">
    <location>
        <begin position="62"/>
        <end position="83"/>
    </location>
</feature>
<dbReference type="EMBL" id="VDMD01000016">
    <property type="protein sequence ID" value="TRM61654.1"/>
    <property type="molecule type" value="Genomic_DNA"/>
</dbReference>
<dbReference type="SUPFAM" id="SSF47923">
    <property type="entry name" value="Ypt/Rab-GAP domain of gyp1p"/>
    <property type="match status" value="2"/>
</dbReference>
<name>A0A550CA34_9AGAR</name>
<dbReference type="PANTHER" id="PTHR47219">
    <property type="entry name" value="RAB GTPASE-ACTIVATING PROTEIN 1-LIKE"/>
    <property type="match status" value="1"/>
</dbReference>
<dbReference type="PANTHER" id="PTHR47219:SF9">
    <property type="entry name" value="GTPASE ACTIVATING PROTEIN AND CENTROSOME-ASSOCIATED, ISOFORM B"/>
    <property type="match status" value="1"/>
</dbReference>
<dbReference type="InterPro" id="IPR050302">
    <property type="entry name" value="Rab_GAP_TBC_domain"/>
</dbReference>
<sequence length="505" mass="55651">MTNLSQSVASLTHTNSINTPQPLPNEDPDAFHVRHTYALLDLCGVKGDGFVEGVERTRARVGNSRSSQLDAAQAIGDSGEKRKELDEKERAVLERLDRYGFYESGSHDRLVSMPAAPLAQPLKMVAPATIEAGPAPSGFAAAANSSRGGPPPPLPPSLSSLPPPQPLTKEVPRLEKWGRMIIPFTRDQGGNIESWGIREGVPDKKLRRRVYKGVPDRWRSATWVILVRRAVCKAGLGGGHPGFGGERQVEAEMKRLQAVYTEKLEEASSYDIQIDLDVPRTIGGHVMFKTRYGLGQRSLFHVLHSFSLYCDTCGYVQGMGPIASTLLLHLPPPTVYTLLCFMHSSPAYSLHSMFAPGFPGLLEAIYVQERIMQTCMPDVYAALRDKGVGTTAYATKWYITLFVTSLPFQTVLRVWDCWLLEGRDVWVVLAAAVVRVFHEHIVAPGATFESILSLLSSFFVPADEDALLAWMARTLADTKLRQSIAEWRATWAVLVKEGKDATALL</sequence>
<proteinExistence type="predicted"/>
<organism evidence="3 4">
    <name type="scientific">Schizophyllum amplum</name>
    <dbReference type="NCBI Taxonomy" id="97359"/>
    <lineage>
        <taxon>Eukaryota</taxon>
        <taxon>Fungi</taxon>
        <taxon>Dikarya</taxon>
        <taxon>Basidiomycota</taxon>
        <taxon>Agaricomycotina</taxon>
        <taxon>Agaricomycetes</taxon>
        <taxon>Agaricomycetidae</taxon>
        <taxon>Agaricales</taxon>
        <taxon>Schizophyllaceae</taxon>
        <taxon>Schizophyllum</taxon>
    </lineage>
</organism>
<dbReference type="Gene3D" id="1.10.8.270">
    <property type="entry name" value="putative rabgap domain of human tbc1 domain family member 14 like domains"/>
    <property type="match status" value="1"/>
</dbReference>
<feature type="domain" description="Rab-GAP TBC" evidence="2">
    <location>
        <begin position="213"/>
        <end position="422"/>
    </location>
</feature>
<evidence type="ECO:0000259" key="2">
    <source>
        <dbReference type="PROSITE" id="PS50086"/>
    </source>
</evidence>
<feature type="compositionally biased region" description="Low complexity" evidence="1">
    <location>
        <begin position="137"/>
        <end position="146"/>
    </location>
</feature>
<dbReference type="GO" id="GO:0005096">
    <property type="term" value="F:GTPase activator activity"/>
    <property type="evidence" value="ECO:0007669"/>
    <property type="project" value="TreeGrafter"/>
</dbReference>
<dbReference type="Pfam" id="PF00566">
    <property type="entry name" value="RabGAP-TBC"/>
    <property type="match status" value="1"/>
</dbReference>
<feature type="region of interest" description="Disordered" evidence="1">
    <location>
        <begin position="1"/>
        <end position="29"/>
    </location>
</feature>
<evidence type="ECO:0000313" key="4">
    <source>
        <dbReference type="Proteomes" id="UP000320762"/>
    </source>
</evidence>
<protein>
    <submittedName>
        <fullName evidence="3">Rab-GTPase-TBC domain-containing protein</fullName>
    </submittedName>
</protein>